<organism evidence="2 3">
    <name type="scientific">Bordetella genomosp. 2</name>
    <dbReference type="NCBI Taxonomy" id="1983456"/>
    <lineage>
        <taxon>Bacteria</taxon>
        <taxon>Pseudomonadati</taxon>
        <taxon>Pseudomonadota</taxon>
        <taxon>Betaproteobacteria</taxon>
        <taxon>Burkholderiales</taxon>
        <taxon>Alcaligenaceae</taxon>
        <taxon>Bordetella</taxon>
    </lineage>
</organism>
<evidence type="ECO:0000313" key="3">
    <source>
        <dbReference type="Proteomes" id="UP000215633"/>
    </source>
</evidence>
<comment type="caution">
    <text evidence="2">The sequence shown here is derived from an EMBL/GenBank/DDBJ whole genome shotgun (WGS) entry which is preliminary data.</text>
</comment>
<feature type="region of interest" description="Disordered" evidence="1">
    <location>
        <begin position="1"/>
        <end position="81"/>
    </location>
</feature>
<evidence type="ECO:0000256" key="1">
    <source>
        <dbReference type="SAM" id="MobiDB-lite"/>
    </source>
</evidence>
<evidence type="ECO:0000313" key="2">
    <source>
        <dbReference type="EMBL" id="OZI79276.1"/>
    </source>
</evidence>
<dbReference type="Proteomes" id="UP000215633">
    <property type="component" value="Unassembled WGS sequence"/>
</dbReference>
<dbReference type="RefSeq" id="WP_094805883.1">
    <property type="nucleotide sequence ID" value="NZ_NEVT01000003.1"/>
</dbReference>
<name>A0A261VYS3_9BORD</name>
<gene>
    <name evidence="2" type="ORF">CAL24_04895</name>
</gene>
<dbReference type="EMBL" id="NEVT01000003">
    <property type="protein sequence ID" value="OZI79276.1"/>
    <property type="molecule type" value="Genomic_DNA"/>
</dbReference>
<proteinExistence type="predicted"/>
<sequence>MNTSVKPAVGTSSEPGHTDLKEDAVERDLDEALAETFPASDPIAITPDEAPQRAPEEAIDEALEETFPASDPPAPVQPDKA</sequence>
<feature type="compositionally biased region" description="Pro residues" evidence="1">
    <location>
        <begin position="70"/>
        <end position="81"/>
    </location>
</feature>
<keyword evidence="3" id="KW-1185">Reference proteome</keyword>
<reference evidence="3" key="1">
    <citation type="submission" date="2017-05" db="EMBL/GenBank/DDBJ databases">
        <title>Complete and WGS of Bordetella genogroups.</title>
        <authorList>
            <person name="Spilker T."/>
            <person name="Lipuma J."/>
        </authorList>
    </citation>
    <scope>NUCLEOTIDE SEQUENCE [LARGE SCALE GENOMIC DNA]</scope>
    <source>
        <strain evidence="3">AU8256</strain>
    </source>
</reference>
<dbReference type="AlphaFoldDB" id="A0A261VYS3"/>
<feature type="compositionally biased region" description="Basic and acidic residues" evidence="1">
    <location>
        <begin position="16"/>
        <end position="27"/>
    </location>
</feature>
<accession>A0A261VYS3</accession>
<feature type="compositionally biased region" description="Polar residues" evidence="1">
    <location>
        <begin position="1"/>
        <end position="15"/>
    </location>
</feature>
<protein>
    <submittedName>
        <fullName evidence="2">Uncharacterized protein</fullName>
    </submittedName>
</protein>